<dbReference type="GO" id="GO:0003824">
    <property type="term" value="F:catalytic activity"/>
    <property type="evidence" value="ECO:0007669"/>
    <property type="project" value="InterPro"/>
</dbReference>
<sequence>MSLRVGLGLALSERDRRAGMAEEVSELAITALVGGGGSGSGDLDVYLHIGFYVPPVFGDAGARLAVAGRGREVAQAKYSQWARIRKDLERMRPPMVTELLLSTDGDQILEGSVTNFFVVRKVVPGETDDSSDLEKELLFEVQTAPITDGVLPGIIRQVIIE</sequence>
<reference evidence="1 2" key="1">
    <citation type="journal article" date="2017" name="Nature">
        <title>The Apostasia genome and the evolution of orchids.</title>
        <authorList>
            <person name="Zhang G.Q."/>
            <person name="Liu K.W."/>
            <person name="Li Z."/>
            <person name="Lohaus R."/>
            <person name="Hsiao Y.Y."/>
            <person name="Niu S.C."/>
            <person name="Wang J.Y."/>
            <person name="Lin Y.C."/>
            <person name="Xu Q."/>
            <person name="Chen L.J."/>
            <person name="Yoshida K."/>
            <person name="Fujiwara S."/>
            <person name="Wang Z.W."/>
            <person name="Zhang Y.Q."/>
            <person name="Mitsuda N."/>
            <person name="Wang M."/>
            <person name="Liu G.H."/>
            <person name="Pecoraro L."/>
            <person name="Huang H.X."/>
            <person name="Xiao X.J."/>
            <person name="Lin M."/>
            <person name="Wu X.Y."/>
            <person name="Wu W.L."/>
            <person name="Chen Y.Y."/>
            <person name="Chang S.B."/>
            <person name="Sakamoto S."/>
            <person name="Ohme-Takagi M."/>
            <person name="Yagi M."/>
            <person name="Zeng S.J."/>
            <person name="Shen C.Y."/>
            <person name="Yeh C.M."/>
            <person name="Luo Y.B."/>
            <person name="Tsai W.C."/>
            <person name="Van de Peer Y."/>
            <person name="Liu Z.J."/>
        </authorList>
    </citation>
    <scope>NUCLEOTIDE SEQUENCE [LARGE SCALE GENOMIC DNA]</scope>
    <source>
        <strain evidence="2">cv. Shenzhen</strain>
        <tissue evidence="1">Stem</tissue>
    </source>
</reference>
<name>A0A2H9ZYZ0_9ASPA</name>
<dbReference type="EMBL" id="KZ452313">
    <property type="protein sequence ID" value="PKA48513.1"/>
    <property type="molecule type" value="Genomic_DNA"/>
</dbReference>
<dbReference type="PANTHER" id="PTHR47703">
    <property type="entry name" value="D-AMINOACID AMINOTRANSFERASE-LIKE PLP-DEPENDENT ENZYMES SUPERFAMILY PROTEIN"/>
    <property type="match status" value="1"/>
</dbReference>
<dbReference type="OrthoDB" id="59470at2759"/>
<proteinExistence type="predicted"/>
<protein>
    <submittedName>
        <fullName evidence="1">Uncharacterized protein</fullName>
    </submittedName>
</protein>
<gene>
    <name evidence="1" type="ORF">AXF42_Ash017412</name>
</gene>
<dbReference type="Proteomes" id="UP000236161">
    <property type="component" value="Unassembled WGS sequence"/>
</dbReference>
<dbReference type="Gene3D" id="3.20.10.10">
    <property type="entry name" value="D-amino Acid Aminotransferase, subunit A, domain 2"/>
    <property type="match status" value="1"/>
</dbReference>
<dbReference type="InterPro" id="IPR043132">
    <property type="entry name" value="BCAT-like_C"/>
</dbReference>
<dbReference type="PANTHER" id="PTHR47703:SF2">
    <property type="entry name" value="D-AMINOACID AMINOTRANSFERASE-LIKE PLP-DEPENDENT ENZYMES SUPERFAMILY PROTEIN"/>
    <property type="match status" value="1"/>
</dbReference>
<evidence type="ECO:0000313" key="2">
    <source>
        <dbReference type="Proteomes" id="UP000236161"/>
    </source>
</evidence>
<organism evidence="1 2">
    <name type="scientific">Apostasia shenzhenica</name>
    <dbReference type="NCBI Taxonomy" id="1088818"/>
    <lineage>
        <taxon>Eukaryota</taxon>
        <taxon>Viridiplantae</taxon>
        <taxon>Streptophyta</taxon>
        <taxon>Embryophyta</taxon>
        <taxon>Tracheophyta</taxon>
        <taxon>Spermatophyta</taxon>
        <taxon>Magnoliopsida</taxon>
        <taxon>Liliopsida</taxon>
        <taxon>Asparagales</taxon>
        <taxon>Orchidaceae</taxon>
        <taxon>Apostasioideae</taxon>
        <taxon>Apostasia</taxon>
    </lineage>
</organism>
<dbReference type="AlphaFoldDB" id="A0A2H9ZYZ0"/>
<dbReference type="SUPFAM" id="SSF56752">
    <property type="entry name" value="D-aminoacid aminotransferase-like PLP-dependent enzymes"/>
    <property type="match status" value="1"/>
</dbReference>
<accession>A0A2H9ZYZ0</accession>
<dbReference type="InterPro" id="IPR036038">
    <property type="entry name" value="Aminotransferase-like"/>
</dbReference>
<evidence type="ECO:0000313" key="1">
    <source>
        <dbReference type="EMBL" id="PKA48513.1"/>
    </source>
</evidence>
<keyword evidence="2" id="KW-1185">Reference proteome</keyword>